<name>A0A1I0D7J0_9FIRM</name>
<dbReference type="CDD" id="cd00212">
    <property type="entry name" value="PTS_IIB_glc"/>
    <property type="match status" value="1"/>
</dbReference>
<evidence type="ECO:0000256" key="11">
    <source>
        <dbReference type="PROSITE-ProRule" id="PRU00421"/>
    </source>
</evidence>
<dbReference type="InterPro" id="IPR003352">
    <property type="entry name" value="PTS_EIIC"/>
</dbReference>
<dbReference type="RefSeq" id="WP_092361221.1">
    <property type="nucleotide sequence ID" value="NZ_DAINWJ010000024.1"/>
</dbReference>
<evidence type="ECO:0000256" key="9">
    <source>
        <dbReference type="ARBA" id="ARBA00022989"/>
    </source>
</evidence>
<organism evidence="15 16">
    <name type="scientific">Enterocloster lavalensis</name>
    <dbReference type="NCBI Taxonomy" id="460384"/>
    <lineage>
        <taxon>Bacteria</taxon>
        <taxon>Bacillati</taxon>
        <taxon>Bacillota</taxon>
        <taxon>Clostridia</taxon>
        <taxon>Lachnospirales</taxon>
        <taxon>Lachnospiraceae</taxon>
        <taxon>Enterocloster</taxon>
    </lineage>
</organism>
<dbReference type="GO" id="GO:0009401">
    <property type="term" value="P:phosphoenolpyruvate-dependent sugar phosphotransferase system"/>
    <property type="evidence" value="ECO:0007669"/>
    <property type="project" value="UniProtKB-KW"/>
</dbReference>
<evidence type="ECO:0000256" key="4">
    <source>
        <dbReference type="ARBA" id="ARBA00022597"/>
    </source>
</evidence>
<evidence type="ECO:0000259" key="13">
    <source>
        <dbReference type="PROSITE" id="PS51098"/>
    </source>
</evidence>
<evidence type="ECO:0000256" key="6">
    <source>
        <dbReference type="ARBA" id="ARBA00022683"/>
    </source>
</evidence>
<proteinExistence type="predicted"/>
<feature type="transmembrane region" description="Helical" evidence="12">
    <location>
        <begin position="122"/>
        <end position="146"/>
    </location>
</feature>
<dbReference type="PROSITE" id="PS51103">
    <property type="entry name" value="PTS_EIIC_TYPE_1"/>
    <property type="match status" value="1"/>
</dbReference>
<evidence type="ECO:0000256" key="8">
    <source>
        <dbReference type="ARBA" id="ARBA00022777"/>
    </source>
</evidence>
<feature type="domain" description="PTS EIIC type-1" evidence="14">
    <location>
        <begin position="116"/>
        <end position="464"/>
    </location>
</feature>
<dbReference type="GO" id="GO:0016301">
    <property type="term" value="F:kinase activity"/>
    <property type="evidence" value="ECO:0007669"/>
    <property type="project" value="UniProtKB-KW"/>
</dbReference>
<dbReference type="InterPro" id="IPR013013">
    <property type="entry name" value="PTS_EIIC_1"/>
</dbReference>
<dbReference type="InterPro" id="IPR018113">
    <property type="entry name" value="PTrfase_EIIB_Cys"/>
</dbReference>
<feature type="active site" description="Phosphocysteine intermediate; for EIIB activity" evidence="11">
    <location>
        <position position="28"/>
    </location>
</feature>
<keyword evidence="3" id="KW-1003">Cell membrane</keyword>
<feature type="transmembrane region" description="Helical" evidence="12">
    <location>
        <begin position="366"/>
        <end position="387"/>
    </location>
</feature>
<dbReference type="Pfam" id="PF02378">
    <property type="entry name" value="PTS_EIIC"/>
    <property type="match status" value="1"/>
</dbReference>
<dbReference type="GO" id="GO:0090589">
    <property type="term" value="F:protein-phosphocysteine-trehalose phosphotransferase system transporter activity"/>
    <property type="evidence" value="ECO:0007669"/>
    <property type="project" value="TreeGrafter"/>
</dbReference>
<keyword evidence="6" id="KW-0598">Phosphotransferase system</keyword>
<evidence type="ECO:0000256" key="3">
    <source>
        <dbReference type="ARBA" id="ARBA00022475"/>
    </source>
</evidence>
<dbReference type="InterPro" id="IPR001996">
    <property type="entry name" value="PTS_IIB_1"/>
</dbReference>
<evidence type="ECO:0000256" key="7">
    <source>
        <dbReference type="ARBA" id="ARBA00022692"/>
    </source>
</evidence>
<dbReference type="GO" id="GO:0008982">
    <property type="term" value="F:protein-N(PI)-phosphohistidine-sugar phosphotransferase activity"/>
    <property type="evidence" value="ECO:0007669"/>
    <property type="project" value="InterPro"/>
</dbReference>
<evidence type="ECO:0000259" key="14">
    <source>
        <dbReference type="PROSITE" id="PS51103"/>
    </source>
</evidence>
<dbReference type="PANTHER" id="PTHR30175:SF1">
    <property type="entry name" value="PTS SYSTEM ARBUTIN-, CELLOBIOSE-, AND SALICIN-SPECIFIC EIIBC COMPONENT-RELATED"/>
    <property type="match status" value="1"/>
</dbReference>
<sequence length="464" mass="49355">MAVQVEKLTRAIMEKVGGEENVSIVTHCVTRLRFILKNVELADTEGIKALDGVLGVVIGSGQYQVILGANLFPVFEKITKEYQVETEDAVDETHTEDFQLAGSRKGVGFYVGKVTQFLSASLTPFITVLYGAGMLKVMLSLVSYFFPDAAAGNTYMMFNFLGNTPFYFMPVLIAYGAARTLKSNPAFAIAMACMLLNPDFVALVGGEQAMSIFGLPVTLVKYSNTLLPAIFSAILLAYLEKFFYKVIPAVLRSVFAPLCTLAAALPIVMVVLAPLGTIVGNYVVKLFVSVYGVTGGIAVGLLAAVWPFIVMGGMNMLFVAPMTELLSNVGYDNFFRPSWILHNIAEGGACIGVALRTKNKQLKSDAVAAAIGAIVSGVSEPAIYGINLRLKKPLYAVVIGGLAGGCTAGILGAKAYTLGYSSILAVPIFMDTMLAIVVAIAVTFVVSVASTLVMGFEDVPESKL</sequence>
<protein>
    <submittedName>
        <fullName evidence="15">PTS system beta-glucoside-specific IIB component, Glc family /PTS system beta-glucoside-specific IIC component, Glc family</fullName>
    </submittedName>
</protein>
<dbReference type="InterPro" id="IPR050558">
    <property type="entry name" value="PTS_Sugar-Specific_Components"/>
</dbReference>
<feature type="transmembrane region" description="Helical" evidence="12">
    <location>
        <begin position="185"/>
        <end position="205"/>
    </location>
</feature>
<gene>
    <name evidence="15" type="ORF">SAMN05216313_10423</name>
</gene>
<keyword evidence="10 12" id="KW-0472">Membrane</keyword>
<evidence type="ECO:0000256" key="10">
    <source>
        <dbReference type="ARBA" id="ARBA00023136"/>
    </source>
</evidence>
<keyword evidence="2" id="KW-0813">Transport</keyword>
<accession>A0A1I0D7J0</accession>
<feature type="transmembrane region" description="Helical" evidence="12">
    <location>
        <begin position="255"/>
        <end position="280"/>
    </location>
</feature>
<keyword evidence="4" id="KW-0762">Sugar transport</keyword>
<keyword evidence="8" id="KW-0418">Kinase</keyword>
<feature type="domain" description="PTS EIIB type-1" evidence="13">
    <location>
        <begin position="6"/>
        <end position="88"/>
    </location>
</feature>
<dbReference type="EMBL" id="FOIM01000004">
    <property type="protein sequence ID" value="SET27847.1"/>
    <property type="molecule type" value="Genomic_DNA"/>
</dbReference>
<feature type="transmembrane region" description="Helical" evidence="12">
    <location>
        <begin position="286"/>
        <end position="309"/>
    </location>
</feature>
<keyword evidence="16" id="KW-1185">Reference proteome</keyword>
<evidence type="ECO:0000256" key="5">
    <source>
        <dbReference type="ARBA" id="ARBA00022679"/>
    </source>
</evidence>
<reference evidence="16" key="1">
    <citation type="submission" date="2016-10" db="EMBL/GenBank/DDBJ databases">
        <authorList>
            <person name="Varghese N."/>
            <person name="Submissions S."/>
        </authorList>
    </citation>
    <scope>NUCLEOTIDE SEQUENCE [LARGE SCALE GENOMIC DNA]</scope>
    <source>
        <strain evidence="16">NLAE-zl-G277</strain>
    </source>
</reference>
<dbReference type="GO" id="GO:0015771">
    <property type="term" value="P:trehalose transport"/>
    <property type="evidence" value="ECO:0007669"/>
    <property type="project" value="TreeGrafter"/>
</dbReference>
<evidence type="ECO:0000256" key="12">
    <source>
        <dbReference type="SAM" id="Phobius"/>
    </source>
</evidence>
<keyword evidence="5" id="KW-0808">Transferase</keyword>
<evidence type="ECO:0000256" key="2">
    <source>
        <dbReference type="ARBA" id="ARBA00022448"/>
    </source>
</evidence>
<dbReference type="SUPFAM" id="SSF55604">
    <property type="entry name" value="Glucose permease domain IIB"/>
    <property type="match status" value="1"/>
</dbReference>
<comment type="subcellular location">
    <subcellularLocation>
        <location evidence="1">Cell membrane</location>
        <topology evidence="1">Multi-pass membrane protein</topology>
    </subcellularLocation>
</comment>
<feature type="transmembrane region" description="Helical" evidence="12">
    <location>
        <begin position="434"/>
        <end position="456"/>
    </location>
</feature>
<dbReference type="GO" id="GO:0005886">
    <property type="term" value="C:plasma membrane"/>
    <property type="evidence" value="ECO:0007669"/>
    <property type="project" value="UniProtKB-SubCell"/>
</dbReference>
<keyword evidence="9 12" id="KW-1133">Transmembrane helix</keyword>
<dbReference type="PANTHER" id="PTHR30175">
    <property type="entry name" value="PHOSPHOTRANSFERASE SYSTEM TRANSPORT PROTEIN"/>
    <property type="match status" value="1"/>
</dbReference>
<evidence type="ECO:0000256" key="1">
    <source>
        <dbReference type="ARBA" id="ARBA00004651"/>
    </source>
</evidence>
<dbReference type="Proteomes" id="UP000198508">
    <property type="component" value="Unassembled WGS sequence"/>
</dbReference>
<dbReference type="STRING" id="460384.SAMN05216313_10423"/>
<evidence type="ECO:0000313" key="16">
    <source>
        <dbReference type="Proteomes" id="UP000198508"/>
    </source>
</evidence>
<feature type="transmembrane region" description="Helical" evidence="12">
    <location>
        <begin position="393"/>
        <end position="413"/>
    </location>
</feature>
<dbReference type="Gene3D" id="3.30.1360.60">
    <property type="entry name" value="Glucose permease domain IIB"/>
    <property type="match status" value="1"/>
</dbReference>
<dbReference type="Pfam" id="PF00367">
    <property type="entry name" value="PTS_EIIB"/>
    <property type="match status" value="1"/>
</dbReference>
<dbReference type="PROSITE" id="PS01035">
    <property type="entry name" value="PTS_EIIB_TYPE_1_CYS"/>
    <property type="match status" value="1"/>
</dbReference>
<dbReference type="InterPro" id="IPR036878">
    <property type="entry name" value="Glu_permease_IIB"/>
</dbReference>
<keyword evidence="7 12" id="KW-0812">Transmembrane</keyword>
<dbReference type="PROSITE" id="PS51098">
    <property type="entry name" value="PTS_EIIB_TYPE_1"/>
    <property type="match status" value="1"/>
</dbReference>
<feature type="transmembrane region" description="Helical" evidence="12">
    <location>
        <begin position="158"/>
        <end position="178"/>
    </location>
</feature>
<dbReference type="AlphaFoldDB" id="A0A1I0D7J0"/>
<evidence type="ECO:0000313" key="15">
    <source>
        <dbReference type="EMBL" id="SET27847.1"/>
    </source>
</evidence>
<dbReference type="GeneID" id="93276384"/>
<feature type="transmembrane region" description="Helical" evidence="12">
    <location>
        <begin position="225"/>
        <end position="243"/>
    </location>
</feature>